<reference evidence="3" key="2">
    <citation type="submission" date="2025-08" db="UniProtKB">
        <authorList>
            <consortium name="Ensembl"/>
        </authorList>
    </citation>
    <scope>IDENTIFICATION</scope>
    <source>
        <strain evidence="3">breed Abyssinian</strain>
    </source>
</reference>
<accession>A0ABI7ZLT2</accession>
<name>A0ABI7ZLT2_FELCA</name>
<protein>
    <recommendedName>
        <fullName evidence="5">Periostin</fullName>
    </recommendedName>
</protein>
<dbReference type="Ensembl" id="ENSFCTT00005066508.1">
    <property type="protein sequence ID" value="ENSFCTP00005047979.1"/>
    <property type="gene ID" value="ENSFCTG00005023265.1"/>
</dbReference>
<gene>
    <name evidence="3" type="primary">POSTN</name>
</gene>
<sequence>MIPFLPIFSLLLLVVVNSANANGHYDKILAHSRIRGRDQGPNVCALQQILGTKKKYFSTCRNWYQGAICGKKTERQSMNGGGAEREGDTESETGSRL</sequence>
<feature type="compositionally biased region" description="Basic and acidic residues" evidence="1">
    <location>
        <begin position="83"/>
        <end position="97"/>
    </location>
</feature>
<keyword evidence="2" id="KW-0732">Signal</keyword>
<reference evidence="3 4" key="1">
    <citation type="submission" date="2021-02" db="EMBL/GenBank/DDBJ databases">
        <title>Safari Cat Assemblies.</title>
        <authorList>
            <person name="Bredemeyer K.R."/>
            <person name="Murphy W.J."/>
        </authorList>
    </citation>
    <scope>NUCLEOTIDE SEQUENCE [LARGE SCALE GENOMIC DNA]</scope>
</reference>
<feature type="region of interest" description="Disordered" evidence="1">
    <location>
        <begin position="74"/>
        <end position="97"/>
    </location>
</feature>
<keyword evidence="4" id="KW-1185">Reference proteome</keyword>
<evidence type="ECO:0008006" key="5">
    <source>
        <dbReference type="Google" id="ProtNLM"/>
    </source>
</evidence>
<dbReference type="Proteomes" id="UP000823872">
    <property type="component" value="Chromosome A1"/>
</dbReference>
<reference evidence="3" key="3">
    <citation type="submission" date="2025-09" db="UniProtKB">
        <authorList>
            <consortium name="Ensembl"/>
        </authorList>
    </citation>
    <scope>IDENTIFICATION</scope>
    <source>
        <strain evidence="3">breed Abyssinian</strain>
    </source>
</reference>
<dbReference type="GeneTree" id="ENSGT00530000063860"/>
<organism evidence="3 4">
    <name type="scientific">Felis catus</name>
    <name type="common">Cat</name>
    <name type="synonym">Felis silvestris catus</name>
    <dbReference type="NCBI Taxonomy" id="9685"/>
    <lineage>
        <taxon>Eukaryota</taxon>
        <taxon>Metazoa</taxon>
        <taxon>Chordata</taxon>
        <taxon>Craniata</taxon>
        <taxon>Vertebrata</taxon>
        <taxon>Euteleostomi</taxon>
        <taxon>Mammalia</taxon>
        <taxon>Eutheria</taxon>
        <taxon>Laurasiatheria</taxon>
        <taxon>Carnivora</taxon>
        <taxon>Feliformia</taxon>
        <taxon>Felidae</taxon>
        <taxon>Felinae</taxon>
        <taxon>Felis</taxon>
    </lineage>
</organism>
<proteinExistence type="predicted"/>
<feature type="chain" id="PRO_5047000639" description="Periostin" evidence="2">
    <location>
        <begin position="22"/>
        <end position="97"/>
    </location>
</feature>
<feature type="signal peptide" evidence="2">
    <location>
        <begin position="1"/>
        <end position="21"/>
    </location>
</feature>
<evidence type="ECO:0000313" key="4">
    <source>
        <dbReference type="Proteomes" id="UP000823872"/>
    </source>
</evidence>
<evidence type="ECO:0000313" key="3">
    <source>
        <dbReference type="Ensembl" id="ENSFCTP00005047979.1"/>
    </source>
</evidence>
<evidence type="ECO:0000256" key="1">
    <source>
        <dbReference type="SAM" id="MobiDB-lite"/>
    </source>
</evidence>
<evidence type="ECO:0000256" key="2">
    <source>
        <dbReference type="SAM" id="SignalP"/>
    </source>
</evidence>